<accession>A0A1R3GZR8</accession>
<dbReference type="Gramene" id="OMO63615">
    <property type="protein sequence ID" value="OMO63615"/>
    <property type="gene ID" value="CCACVL1_22381"/>
</dbReference>
<protein>
    <submittedName>
        <fullName evidence="2">Uncharacterized protein</fullName>
    </submittedName>
</protein>
<sequence>MVRKTRIRQELRRSSPHKPSPEF</sequence>
<organism evidence="2 3">
    <name type="scientific">Corchorus capsularis</name>
    <name type="common">Jute</name>
    <dbReference type="NCBI Taxonomy" id="210143"/>
    <lineage>
        <taxon>Eukaryota</taxon>
        <taxon>Viridiplantae</taxon>
        <taxon>Streptophyta</taxon>
        <taxon>Embryophyta</taxon>
        <taxon>Tracheophyta</taxon>
        <taxon>Spermatophyta</taxon>
        <taxon>Magnoliopsida</taxon>
        <taxon>eudicotyledons</taxon>
        <taxon>Gunneridae</taxon>
        <taxon>Pentapetalae</taxon>
        <taxon>rosids</taxon>
        <taxon>malvids</taxon>
        <taxon>Malvales</taxon>
        <taxon>Malvaceae</taxon>
        <taxon>Grewioideae</taxon>
        <taxon>Apeibeae</taxon>
        <taxon>Corchorus</taxon>
    </lineage>
</organism>
<reference evidence="2 3" key="1">
    <citation type="submission" date="2013-09" db="EMBL/GenBank/DDBJ databases">
        <title>Corchorus capsularis genome sequencing.</title>
        <authorList>
            <person name="Alam M."/>
            <person name="Haque M.S."/>
            <person name="Islam M.S."/>
            <person name="Emdad E.M."/>
            <person name="Islam M.M."/>
            <person name="Ahmed B."/>
            <person name="Halim A."/>
            <person name="Hossen Q.M.M."/>
            <person name="Hossain M.Z."/>
            <person name="Ahmed R."/>
            <person name="Khan M.M."/>
            <person name="Islam R."/>
            <person name="Rashid M.M."/>
            <person name="Khan S.A."/>
            <person name="Rahman M.S."/>
            <person name="Alam M."/>
        </authorList>
    </citation>
    <scope>NUCLEOTIDE SEQUENCE [LARGE SCALE GENOMIC DNA]</scope>
    <source>
        <strain evidence="3">cv. CVL-1</strain>
        <tissue evidence="2">Whole seedling</tissue>
    </source>
</reference>
<comment type="caution">
    <text evidence="2">The sequence shown here is derived from an EMBL/GenBank/DDBJ whole genome shotgun (WGS) entry which is preliminary data.</text>
</comment>
<keyword evidence="3" id="KW-1185">Reference proteome</keyword>
<dbReference type="Proteomes" id="UP000188268">
    <property type="component" value="Unassembled WGS sequence"/>
</dbReference>
<proteinExistence type="predicted"/>
<gene>
    <name evidence="2" type="ORF">CCACVL1_22381</name>
</gene>
<evidence type="ECO:0000313" key="2">
    <source>
        <dbReference type="EMBL" id="OMO63615.1"/>
    </source>
</evidence>
<feature type="compositionally biased region" description="Basic and acidic residues" evidence="1">
    <location>
        <begin position="7"/>
        <end position="23"/>
    </location>
</feature>
<feature type="region of interest" description="Disordered" evidence="1">
    <location>
        <begin position="1"/>
        <end position="23"/>
    </location>
</feature>
<dbReference type="AlphaFoldDB" id="A0A1R3GZR8"/>
<dbReference type="EMBL" id="AWWV01012911">
    <property type="protein sequence ID" value="OMO63615.1"/>
    <property type="molecule type" value="Genomic_DNA"/>
</dbReference>
<evidence type="ECO:0000256" key="1">
    <source>
        <dbReference type="SAM" id="MobiDB-lite"/>
    </source>
</evidence>
<evidence type="ECO:0000313" key="3">
    <source>
        <dbReference type="Proteomes" id="UP000188268"/>
    </source>
</evidence>
<name>A0A1R3GZR8_COCAP</name>